<dbReference type="SUPFAM" id="SSF53850">
    <property type="entry name" value="Periplasmic binding protein-like II"/>
    <property type="match status" value="1"/>
</dbReference>
<name>A0A838BB18_9HYPH</name>
<reference evidence="3 4" key="1">
    <citation type="submission" date="2020-07" db="EMBL/GenBank/DDBJ databases">
        <title>Definition of the novel symbiovar canariense within Mesorhizobium novociceri, a new species of genus Mesorhizobium nodulating Cicer canariense in the Caldera de Taburiente National Park (La Palma, Canary Islands).</title>
        <authorList>
            <person name="Leon-Barrios M."/>
            <person name="Perez-Yepez J."/>
            <person name="Flores-Felix J.D."/>
            <person name="Ramirez-Baena M.H."/>
            <person name="Pulido-Suarez L."/>
            <person name="Igual J.M."/>
            <person name="Velazquez E."/>
            <person name="Peix A."/>
        </authorList>
    </citation>
    <scope>NUCLEOTIDE SEQUENCE [LARGE SCALE GENOMIC DNA]</scope>
    <source>
        <strain evidence="3 4">CCANP35</strain>
    </source>
</reference>
<feature type="signal peptide" evidence="2">
    <location>
        <begin position="1"/>
        <end position="29"/>
    </location>
</feature>
<accession>A0A838BB18</accession>
<gene>
    <name evidence="3" type="ORF">H0241_21570</name>
</gene>
<protein>
    <recommendedName>
        <fullName evidence="5">Tripartite tricarboxylate transporter substrate binding protein</fullName>
    </recommendedName>
</protein>
<dbReference type="PANTHER" id="PTHR42928">
    <property type="entry name" value="TRICARBOXYLATE-BINDING PROTEIN"/>
    <property type="match status" value="1"/>
</dbReference>
<dbReference type="Proteomes" id="UP000558284">
    <property type="component" value="Unassembled WGS sequence"/>
</dbReference>
<feature type="chain" id="PRO_5033033245" description="Tripartite tricarboxylate transporter substrate binding protein" evidence="2">
    <location>
        <begin position="30"/>
        <end position="334"/>
    </location>
</feature>
<dbReference type="PANTHER" id="PTHR42928:SF5">
    <property type="entry name" value="BLR1237 PROTEIN"/>
    <property type="match status" value="1"/>
</dbReference>
<evidence type="ECO:0000313" key="3">
    <source>
        <dbReference type="EMBL" id="MBA1142814.1"/>
    </source>
</evidence>
<evidence type="ECO:0000256" key="1">
    <source>
        <dbReference type="ARBA" id="ARBA00006987"/>
    </source>
</evidence>
<evidence type="ECO:0000256" key="2">
    <source>
        <dbReference type="SAM" id="SignalP"/>
    </source>
</evidence>
<sequence>MNCPTVARLPRAFLLGFVWMLAALTAAQAVEFKTITIKVGYGAGGNYDLSSRLIARHLGRFLPGHPDIIVQNVPGGGSLKLTKMMLGSEPADGSVIASVSEAMPFAPTFDPANANFDPLTMQWIGALSSEPCLCVTSKASGIDTVEKFLTQEFLIGASGKNSLSYIAAAMVKNGLNAKFGIVTGFEGSADILVASQRGEVAGLCALPYYGIADKLDQFNILGTIGPGTVAAAPTLPHFSDQIKDPLTRRAAQFIEFSRGFYLPLMAPPGIPRDTLDALRKAYVEMSKDPDFLADAAKMGGITVDITPGEEIATQVAQELKADPAVFEAARDLLK</sequence>
<dbReference type="EMBL" id="JACDTY010000011">
    <property type="protein sequence ID" value="MBA1142814.1"/>
    <property type="molecule type" value="Genomic_DNA"/>
</dbReference>
<keyword evidence="4" id="KW-1185">Reference proteome</keyword>
<dbReference type="RefSeq" id="WP_181059862.1">
    <property type="nucleotide sequence ID" value="NZ_JACDTY010000011.1"/>
</dbReference>
<comment type="similarity">
    <text evidence="1">Belongs to the UPF0065 (bug) family.</text>
</comment>
<dbReference type="InterPro" id="IPR005064">
    <property type="entry name" value="BUG"/>
</dbReference>
<dbReference type="Gene3D" id="3.40.190.150">
    <property type="entry name" value="Bordetella uptake gene, domain 1"/>
    <property type="match status" value="1"/>
</dbReference>
<keyword evidence="2" id="KW-0732">Signal</keyword>
<evidence type="ECO:0008006" key="5">
    <source>
        <dbReference type="Google" id="ProtNLM"/>
    </source>
</evidence>
<proteinExistence type="inferred from homology"/>
<organism evidence="3 4">
    <name type="scientific">Mesorhizobium neociceri</name>
    <dbReference type="NCBI Taxonomy" id="1307853"/>
    <lineage>
        <taxon>Bacteria</taxon>
        <taxon>Pseudomonadati</taxon>
        <taxon>Pseudomonadota</taxon>
        <taxon>Alphaproteobacteria</taxon>
        <taxon>Hyphomicrobiales</taxon>
        <taxon>Phyllobacteriaceae</taxon>
        <taxon>Mesorhizobium</taxon>
    </lineage>
</organism>
<comment type="caution">
    <text evidence="3">The sequence shown here is derived from an EMBL/GenBank/DDBJ whole genome shotgun (WGS) entry which is preliminary data.</text>
</comment>
<dbReference type="AlphaFoldDB" id="A0A838BB18"/>
<dbReference type="Gene3D" id="3.40.190.10">
    <property type="entry name" value="Periplasmic binding protein-like II"/>
    <property type="match status" value="1"/>
</dbReference>
<evidence type="ECO:0000313" key="4">
    <source>
        <dbReference type="Proteomes" id="UP000558284"/>
    </source>
</evidence>
<dbReference type="InterPro" id="IPR042100">
    <property type="entry name" value="Bug_dom1"/>
</dbReference>